<dbReference type="Pfam" id="PF12771">
    <property type="entry name" value="SusD-like_2"/>
    <property type="match status" value="1"/>
</dbReference>
<name>A0A1G9U4E3_9FLAO</name>
<protein>
    <submittedName>
        <fullName evidence="1">Starch-binding associating with outer membrane</fullName>
    </submittedName>
</protein>
<evidence type="ECO:0000313" key="2">
    <source>
        <dbReference type="Proteomes" id="UP000199440"/>
    </source>
</evidence>
<dbReference type="RefSeq" id="WP_089892618.1">
    <property type="nucleotide sequence ID" value="NZ_FNGV01000010.1"/>
</dbReference>
<evidence type="ECO:0000313" key="1">
    <source>
        <dbReference type="EMBL" id="SDM54761.1"/>
    </source>
</evidence>
<dbReference type="SUPFAM" id="SSF48452">
    <property type="entry name" value="TPR-like"/>
    <property type="match status" value="1"/>
</dbReference>
<dbReference type="InterPro" id="IPR011990">
    <property type="entry name" value="TPR-like_helical_dom_sf"/>
</dbReference>
<dbReference type="Proteomes" id="UP000199440">
    <property type="component" value="Unassembled WGS sequence"/>
</dbReference>
<dbReference type="InterPro" id="IPR041662">
    <property type="entry name" value="SusD-like_2"/>
</dbReference>
<keyword evidence="2" id="KW-1185">Reference proteome</keyword>
<dbReference type="EMBL" id="FNGV01000010">
    <property type="protein sequence ID" value="SDM54761.1"/>
    <property type="molecule type" value="Genomic_DNA"/>
</dbReference>
<dbReference type="PROSITE" id="PS51257">
    <property type="entry name" value="PROKAR_LIPOPROTEIN"/>
    <property type="match status" value="1"/>
</dbReference>
<dbReference type="Gene3D" id="1.25.40.390">
    <property type="match status" value="2"/>
</dbReference>
<reference evidence="1 2" key="1">
    <citation type="submission" date="2016-10" db="EMBL/GenBank/DDBJ databases">
        <authorList>
            <person name="de Groot N.N."/>
        </authorList>
    </citation>
    <scope>NUCLEOTIDE SEQUENCE [LARGE SCALE GENOMIC DNA]</scope>
    <source>
        <strain evidence="1 2">DSM 19886</strain>
    </source>
</reference>
<dbReference type="STRING" id="192904.SAMN04488514_110110"/>
<sequence>MTEIKKNIIALLLPMVVLFVTSCSESLEEINVSPNSLPDTEIDIKFVLTGILAQSATMTSEVNIGAAEITATTQYLQRDFTSYDRFNFNWQASSYAAYYEPLKDSQYIYDRAEAEKTGNIKNYYQGVALIMKSYWYGFLTSAFGDLPYTNALQAENGGDDFFKPVYDDQLSIFKGILSDLEQANTLLKGTGVIQEVGDADLIYNGDALKWRKFANSLRLRYYMRLSEKGGIDINPAQEIATIIGNSAEYPILVDNGDNASIAFVGTNSDNSWYGGPLRSSNRSEFYRRKPSATIVDDLTALGDPRLTTWVRPVDVQIFEGATNEIVQEDGVLKRYTTEDIDARNNDANKENDVNTSLFVGLPVALTDPNQFHKFADDLNVNEVVASLDESIYLAAASNPHASYLTEMYAENANPMVKAVLMNAAEVSFILAEASVRGWVASNALDHYSNGIQLSLAQYGISDGDASAVYDKENNTLIPFNQGVYMAQVQQIFNDAANKMEPIIHQKWISQWLTPESWFDWRRTGLPNLNVNIISGTKGQEIPVRFYYDDPFNEENMLQAISKLQPAENDQWSKMWLLQ</sequence>
<accession>A0A1G9U4E3</accession>
<proteinExistence type="predicted"/>
<organism evidence="1 2">
    <name type="scientific">Kriegella aquimaris</name>
    <dbReference type="NCBI Taxonomy" id="192904"/>
    <lineage>
        <taxon>Bacteria</taxon>
        <taxon>Pseudomonadati</taxon>
        <taxon>Bacteroidota</taxon>
        <taxon>Flavobacteriia</taxon>
        <taxon>Flavobacteriales</taxon>
        <taxon>Flavobacteriaceae</taxon>
        <taxon>Kriegella</taxon>
    </lineage>
</organism>
<dbReference type="AlphaFoldDB" id="A0A1G9U4E3"/>
<gene>
    <name evidence="1" type="ORF">SAMN04488514_110110</name>
</gene>
<dbReference type="OrthoDB" id="725917at2"/>